<dbReference type="Gene3D" id="3.20.20.30">
    <property type="entry name" value="Luciferase-like domain"/>
    <property type="match status" value="1"/>
</dbReference>
<evidence type="ECO:0000313" key="1">
    <source>
        <dbReference type="EMBL" id="GHE35853.1"/>
    </source>
</evidence>
<accession>A0A918Z4I7</accession>
<reference evidence="1" key="2">
    <citation type="submission" date="2020-09" db="EMBL/GenBank/DDBJ databases">
        <authorList>
            <person name="Sun Q."/>
            <person name="Zhou Y."/>
        </authorList>
    </citation>
    <scope>NUCLEOTIDE SEQUENCE</scope>
    <source>
        <strain evidence="1">CGMCC 4.7403</strain>
    </source>
</reference>
<proteinExistence type="predicted"/>
<keyword evidence="2" id="KW-1185">Reference proteome</keyword>
<protein>
    <submittedName>
        <fullName evidence="1">Uncharacterized protein</fullName>
    </submittedName>
</protein>
<sequence length="126" mass="13841">MPGPAQRLRVPLLIGAHGGRMPRITAEHADIAAFTGARPVGDSRLEALTAEELDERVARYQECASGRKEPAEVNLLIQVVEITDDRSAEIVNQVLAQRERYGFSYLTVLEPNMAVFARVVEALSGR</sequence>
<dbReference type="AlphaFoldDB" id="A0A918Z4I7"/>
<name>A0A918Z4I7_9ACTN</name>
<dbReference type="EMBL" id="BNAT01000020">
    <property type="protein sequence ID" value="GHE35853.1"/>
    <property type="molecule type" value="Genomic_DNA"/>
</dbReference>
<comment type="caution">
    <text evidence="1">The sequence shown here is derived from an EMBL/GenBank/DDBJ whole genome shotgun (WGS) entry which is preliminary data.</text>
</comment>
<organism evidence="1 2">
    <name type="scientific">Streptomyces capitiformicae</name>
    <dbReference type="NCBI Taxonomy" id="2014920"/>
    <lineage>
        <taxon>Bacteria</taxon>
        <taxon>Bacillati</taxon>
        <taxon>Actinomycetota</taxon>
        <taxon>Actinomycetes</taxon>
        <taxon>Kitasatosporales</taxon>
        <taxon>Streptomycetaceae</taxon>
        <taxon>Streptomyces</taxon>
    </lineage>
</organism>
<dbReference type="Proteomes" id="UP000603227">
    <property type="component" value="Unassembled WGS sequence"/>
</dbReference>
<evidence type="ECO:0000313" key="2">
    <source>
        <dbReference type="Proteomes" id="UP000603227"/>
    </source>
</evidence>
<gene>
    <name evidence="1" type="ORF">GCM10017771_53830</name>
</gene>
<dbReference type="GO" id="GO:0016705">
    <property type="term" value="F:oxidoreductase activity, acting on paired donors, with incorporation or reduction of molecular oxygen"/>
    <property type="evidence" value="ECO:0007669"/>
    <property type="project" value="InterPro"/>
</dbReference>
<dbReference type="SUPFAM" id="SSF51679">
    <property type="entry name" value="Bacterial luciferase-like"/>
    <property type="match status" value="1"/>
</dbReference>
<dbReference type="InterPro" id="IPR036661">
    <property type="entry name" value="Luciferase-like_sf"/>
</dbReference>
<reference evidence="1" key="1">
    <citation type="journal article" date="2014" name="Int. J. Syst. Evol. Microbiol.">
        <title>Complete genome sequence of Corynebacterium casei LMG S-19264T (=DSM 44701T), isolated from a smear-ripened cheese.</title>
        <authorList>
            <consortium name="US DOE Joint Genome Institute (JGI-PGF)"/>
            <person name="Walter F."/>
            <person name="Albersmeier A."/>
            <person name="Kalinowski J."/>
            <person name="Ruckert C."/>
        </authorList>
    </citation>
    <scope>NUCLEOTIDE SEQUENCE</scope>
    <source>
        <strain evidence="1">CGMCC 4.7403</strain>
    </source>
</reference>